<organism evidence="2 3">
    <name type="scientific">Corynebacterium macginleyi</name>
    <dbReference type="NCBI Taxonomy" id="38290"/>
    <lineage>
        <taxon>Bacteria</taxon>
        <taxon>Bacillati</taxon>
        <taxon>Actinomycetota</taxon>
        <taxon>Actinomycetes</taxon>
        <taxon>Mycobacteriales</taxon>
        <taxon>Corynebacteriaceae</taxon>
        <taxon>Corynebacterium</taxon>
    </lineage>
</organism>
<dbReference type="AlphaFoldDB" id="A0A3M0FWW7"/>
<gene>
    <name evidence="2" type="ORF">D9543_11230</name>
</gene>
<dbReference type="Pfam" id="PF00665">
    <property type="entry name" value="rve"/>
    <property type="match status" value="1"/>
</dbReference>
<evidence type="ECO:0000313" key="3">
    <source>
        <dbReference type="Proteomes" id="UP000270649"/>
    </source>
</evidence>
<dbReference type="GO" id="GO:0015074">
    <property type="term" value="P:DNA integration"/>
    <property type="evidence" value="ECO:0007669"/>
    <property type="project" value="InterPro"/>
</dbReference>
<feature type="domain" description="Integrase catalytic" evidence="1">
    <location>
        <begin position="38"/>
        <end position="85"/>
    </location>
</feature>
<accession>A0A3M0FWW7</accession>
<evidence type="ECO:0000259" key="1">
    <source>
        <dbReference type="Pfam" id="PF00665"/>
    </source>
</evidence>
<dbReference type="InterPro" id="IPR050900">
    <property type="entry name" value="Transposase_IS3/IS150/IS904"/>
</dbReference>
<dbReference type="Proteomes" id="UP000270649">
    <property type="component" value="Unassembled WGS sequence"/>
</dbReference>
<comment type="caution">
    <text evidence="2">The sequence shown here is derived from an EMBL/GenBank/DDBJ whole genome shotgun (WGS) entry which is preliminary data.</text>
</comment>
<reference evidence="2 3" key="1">
    <citation type="submission" date="2018-10" db="EMBL/GenBank/DDBJ databases">
        <title>Corynebacterium macginleyi genome sequencing and assembly of the type strain and two clinical samples.</title>
        <authorList>
            <person name="Bernier A.-M."/>
            <person name="Bernard K."/>
        </authorList>
    </citation>
    <scope>NUCLEOTIDE SEQUENCE [LARGE SCALE GENOMIC DNA]</scope>
    <source>
        <strain evidence="2 3">NML 120205</strain>
    </source>
</reference>
<dbReference type="EMBL" id="REGC01000028">
    <property type="protein sequence ID" value="RMB56467.1"/>
    <property type="molecule type" value="Genomic_DNA"/>
</dbReference>
<dbReference type="SUPFAM" id="SSF53098">
    <property type="entry name" value="Ribonuclease H-like"/>
    <property type="match status" value="1"/>
</dbReference>
<name>A0A3M0FWW7_9CORY</name>
<proteinExistence type="predicted"/>
<evidence type="ECO:0000313" key="2">
    <source>
        <dbReference type="EMBL" id="RMB56467.1"/>
    </source>
</evidence>
<dbReference type="GO" id="GO:0003676">
    <property type="term" value="F:nucleic acid binding"/>
    <property type="evidence" value="ECO:0007669"/>
    <property type="project" value="InterPro"/>
</dbReference>
<dbReference type="PANTHER" id="PTHR46889">
    <property type="entry name" value="TRANSPOSASE INSF FOR INSERTION SEQUENCE IS3B-RELATED"/>
    <property type="match status" value="1"/>
</dbReference>
<dbReference type="InterPro" id="IPR012337">
    <property type="entry name" value="RNaseH-like_sf"/>
</dbReference>
<dbReference type="InterPro" id="IPR001584">
    <property type="entry name" value="Integrase_cat-core"/>
</dbReference>
<protein>
    <recommendedName>
        <fullName evidence="1">Integrase catalytic domain-containing protein</fullName>
    </recommendedName>
</protein>
<dbReference type="InterPro" id="IPR036397">
    <property type="entry name" value="RNaseH_sf"/>
</dbReference>
<dbReference type="Gene3D" id="3.30.420.10">
    <property type="entry name" value="Ribonuclease H-like superfamily/Ribonuclease H"/>
    <property type="match status" value="1"/>
</dbReference>
<sequence>MVFLAQAQADHQSQPEKLTCLICARTWSSVNSKPKALNKLWVADITYIRTRKRFVYTAFVTDVYSRRIVGWALSDSMRTSGITAASTQPSDPSVRGKQQVSFIIRITA</sequence>